<evidence type="ECO:0000313" key="1">
    <source>
        <dbReference type="EMBL" id="GAA5035554.1"/>
    </source>
</evidence>
<proteinExistence type="predicted"/>
<organism evidence="1 2">
    <name type="scientific">Terrabacter aeriphilus</name>
    <dbReference type="NCBI Taxonomy" id="515662"/>
    <lineage>
        <taxon>Bacteria</taxon>
        <taxon>Bacillati</taxon>
        <taxon>Actinomycetota</taxon>
        <taxon>Actinomycetes</taxon>
        <taxon>Micrococcales</taxon>
        <taxon>Intrasporangiaceae</taxon>
        <taxon>Terrabacter</taxon>
    </lineage>
</organism>
<protein>
    <submittedName>
        <fullName evidence="1">SRPBCC family protein</fullName>
    </submittedName>
</protein>
<name>A0ABP9JN40_9MICO</name>
<gene>
    <name evidence="1" type="ORF">GCM10023258_37580</name>
</gene>
<dbReference type="SUPFAM" id="SSF55961">
    <property type="entry name" value="Bet v1-like"/>
    <property type="match status" value="1"/>
</dbReference>
<reference evidence="2" key="1">
    <citation type="journal article" date="2019" name="Int. J. Syst. Evol. Microbiol.">
        <title>The Global Catalogue of Microorganisms (GCM) 10K type strain sequencing project: providing services to taxonomists for standard genome sequencing and annotation.</title>
        <authorList>
            <consortium name="The Broad Institute Genomics Platform"/>
            <consortium name="The Broad Institute Genome Sequencing Center for Infectious Disease"/>
            <person name="Wu L."/>
            <person name="Ma J."/>
        </authorList>
    </citation>
    <scope>NUCLEOTIDE SEQUENCE [LARGE SCALE GENOMIC DNA]</scope>
    <source>
        <strain evidence="2">JCM 17687</strain>
    </source>
</reference>
<evidence type="ECO:0000313" key="2">
    <source>
        <dbReference type="Proteomes" id="UP001500427"/>
    </source>
</evidence>
<keyword evidence="2" id="KW-1185">Reference proteome</keyword>
<comment type="caution">
    <text evidence="1">The sequence shown here is derived from an EMBL/GenBank/DDBJ whole genome shotgun (WGS) entry which is preliminary data.</text>
</comment>
<sequence length="148" mass="15816">MATFTIRLDPPLTAPEAWRRILDLHGHTAVIPLTTVTGAAMTADALVEGSRFVARTGVGPLAFDDVMVVDEITQPSVDGPGRARIRKEGKVVRGSIDVAVMPQASGSRVEWSQQIGVRGVPRVLDPVVAQVARLAYGTALKRLLARRG</sequence>
<dbReference type="Proteomes" id="UP001500427">
    <property type="component" value="Unassembled WGS sequence"/>
</dbReference>
<accession>A0ABP9JN40</accession>
<dbReference type="RefSeq" id="WP_345509059.1">
    <property type="nucleotide sequence ID" value="NZ_BAABIW010000028.1"/>
</dbReference>
<dbReference type="EMBL" id="BAABIW010000028">
    <property type="protein sequence ID" value="GAA5035554.1"/>
    <property type="molecule type" value="Genomic_DNA"/>
</dbReference>